<gene>
    <name evidence="2" type="ORF">JJB74_13935</name>
</gene>
<dbReference type="PROSITE" id="PS51186">
    <property type="entry name" value="GNAT"/>
    <property type="match status" value="1"/>
</dbReference>
<dbReference type="InterPro" id="IPR000182">
    <property type="entry name" value="GNAT_dom"/>
</dbReference>
<dbReference type="Pfam" id="PF13673">
    <property type="entry name" value="Acetyltransf_10"/>
    <property type="match status" value="1"/>
</dbReference>
<feature type="domain" description="N-acetyltransferase" evidence="1">
    <location>
        <begin position="1"/>
        <end position="139"/>
    </location>
</feature>
<dbReference type="SUPFAM" id="SSF55729">
    <property type="entry name" value="Acyl-CoA N-acyltransferases (Nat)"/>
    <property type="match status" value="1"/>
</dbReference>
<comment type="caution">
    <text evidence="2">The sequence shown here is derived from an EMBL/GenBank/DDBJ whole genome shotgun (WGS) entry which is preliminary data.</text>
</comment>
<dbReference type="Gene3D" id="3.40.630.30">
    <property type="match status" value="1"/>
</dbReference>
<evidence type="ECO:0000313" key="3">
    <source>
        <dbReference type="Proteomes" id="UP000622890"/>
    </source>
</evidence>
<reference evidence="2" key="1">
    <citation type="submission" date="2021-01" db="EMBL/GenBank/DDBJ databases">
        <title>Genome sequence of strain Noviherbaspirillum sp. DKR-6.</title>
        <authorList>
            <person name="Chaudhary D.K."/>
        </authorList>
    </citation>
    <scope>NUCLEOTIDE SEQUENCE</scope>
    <source>
        <strain evidence="2">DKR-6</strain>
    </source>
</reference>
<evidence type="ECO:0000259" key="1">
    <source>
        <dbReference type="PROSITE" id="PS51186"/>
    </source>
</evidence>
<name>A0A934W7L2_9BURK</name>
<dbReference type="AlphaFoldDB" id="A0A934W7L2"/>
<dbReference type="EMBL" id="JAEPBG010000005">
    <property type="protein sequence ID" value="MBK4735718.1"/>
    <property type="molecule type" value="Genomic_DNA"/>
</dbReference>
<dbReference type="PANTHER" id="PTHR13355:SF11">
    <property type="entry name" value="GLUCOSAMINE 6-PHOSPHATE N-ACETYLTRANSFERASE"/>
    <property type="match status" value="1"/>
</dbReference>
<dbReference type="InterPro" id="IPR016181">
    <property type="entry name" value="Acyl_CoA_acyltransferase"/>
</dbReference>
<evidence type="ECO:0000313" key="2">
    <source>
        <dbReference type="EMBL" id="MBK4735718.1"/>
    </source>
</evidence>
<dbReference type="RefSeq" id="WP_200592492.1">
    <property type="nucleotide sequence ID" value="NZ_JAEPBG010000005.1"/>
</dbReference>
<sequence>MTVHVVTGSWHALSDAAGAIRFEVFVDEQRVPPEMELDEMDAVSLHALALDGDRPVGTGRLLPDGHIGRMAVRREARGHGIGSLILNTLLAAAKARGDASVLLHAQLHARPFYERHGFAVEGDVFMEAGIAHVLMRYRF</sequence>
<protein>
    <submittedName>
        <fullName evidence="2">GNAT family N-acetyltransferase</fullName>
    </submittedName>
</protein>
<dbReference type="GO" id="GO:0004343">
    <property type="term" value="F:glucosamine 6-phosphate N-acetyltransferase activity"/>
    <property type="evidence" value="ECO:0007669"/>
    <property type="project" value="TreeGrafter"/>
</dbReference>
<accession>A0A934W7L2</accession>
<dbReference type="Proteomes" id="UP000622890">
    <property type="component" value="Unassembled WGS sequence"/>
</dbReference>
<dbReference type="CDD" id="cd04301">
    <property type="entry name" value="NAT_SF"/>
    <property type="match status" value="1"/>
</dbReference>
<dbReference type="InterPro" id="IPR039143">
    <property type="entry name" value="GNPNAT1-like"/>
</dbReference>
<organism evidence="2 3">
    <name type="scientific">Noviherbaspirillum pedocola</name>
    <dbReference type="NCBI Taxonomy" id="2801341"/>
    <lineage>
        <taxon>Bacteria</taxon>
        <taxon>Pseudomonadati</taxon>
        <taxon>Pseudomonadota</taxon>
        <taxon>Betaproteobacteria</taxon>
        <taxon>Burkholderiales</taxon>
        <taxon>Oxalobacteraceae</taxon>
        <taxon>Noviherbaspirillum</taxon>
    </lineage>
</organism>
<proteinExistence type="predicted"/>
<keyword evidence="3" id="KW-1185">Reference proteome</keyword>
<dbReference type="PANTHER" id="PTHR13355">
    <property type="entry name" value="GLUCOSAMINE 6-PHOSPHATE N-ACETYLTRANSFERASE"/>
    <property type="match status" value="1"/>
</dbReference>